<evidence type="ECO:0000259" key="4">
    <source>
        <dbReference type="Pfam" id="PF08840"/>
    </source>
</evidence>
<evidence type="ECO:0008006" key="7">
    <source>
        <dbReference type="Google" id="ProtNLM"/>
    </source>
</evidence>
<accession>A0A845SQ46</accession>
<dbReference type="InterPro" id="IPR016662">
    <property type="entry name" value="Acyl-CoA_thioEstase_long-chain"/>
</dbReference>
<dbReference type="RefSeq" id="WP_162368195.1">
    <property type="nucleotide sequence ID" value="NZ_WUBS01000019.1"/>
</dbReference>
<feature type="domain" description="BAAT/Acyl-CoA thioester hydrolase C-terminal" evidence="4">
    <location>
        <begin position="205"/>
        <end position="434"/>
    </location>
</feature>
<dbReference type="Pfam" id="PF08840">
    <property type="entry name" value="BAAT_C"/>
    <property type="match status" value="1"/>
</dbReference>
<dbReference type="Proteomes" id="UP000461443">
    <property type="component" value="Unassembled WGS sequence"/>
</dbReference>
<dbReference type="GO" id="GO:0006637">
    <property type="term" value="P:acyl-CoA metabolic process"/>
    <property type="evidence" value="ECO:0007669"/>
    <property type="project" value="InterPro"/>
</dbReference>
<dbReference type="GO" id="GO:0047617">
    <property type="term" value="F:fatty acyl-CoA hydrolase activity"/>
    <property type="evidence" value="ECO:0007669"/>
    <property type="project" value="TreeGrafter"/>
</dbReference>
<dbReference type="AlphaFoldDB" id="A0A845SQ46"/>
<evidence type="ECO:0000256" key="2">
    <source>
        <dbReference type="PIRSR" id="PIRSR016521-1"/>
    </source>
</evidence>
<feature type="active site" description="Charge relay system" evidence="2">
    <location>
        <position position="233"/>
    </location>
</feature>
<protein>
    <recommendedName>
        <fullName evidence="7">Acyl-CoA thioester hydrolase</fullName>
    </recommendedName>
</protein>
<feature type="active site" description="Charge relay system" evidence="2">
    <location>
        <position position="348"/>
    </location>
</feature>
<dbReference type="InterPro" id="IPR006862">
    <property type="entry name" value="Thio_Ohase/aa_AcTrfase"/>
</dbReference>
<dbReference type="PANTHER" id="PTHR10824">
    <property type="entry name" value="ACYL-COENZYME A THIOESTERASE-RELATED"/>
    <property type="match status" value="1"/>
</dbReference>
<comment type="caution">
    <text evidence="5">The sequence shown here is derived from an EMBL/GenBank/DDBJ whole genome shotgun (WGS) entry which is preliminary data.</text>
</comment>
<dbReference type="SUPFAM" id="SSF53474">
    <property type="entry name" value="alpha/beta-Hydrolases"/>
    <property type="match status" value="1"/>
</dbReference>
<evidence type="ECO:0000313" key="5">
    <source>
        <dbReference type="EMBL" id="NDL65482.1"/>
    </source>
</evidence>
<keyword evidence="6" id="KW-1185">Reference proteome</keyword>
<dbReference type="Gene3D" id="2.60.40.2240">
    <property type="entry name" value="Acyl-CoA thioester hydrolase/BAAT N-terminal domain"/>
    <property type="match status" value="1"/>
</dbReference>
<dbReference type="PIRSF" id="PIRSF016521">
    <property type="entry name" value="Acyl-CoA_hydro"/>
    <property type="match status" value="1"/>
</dbReference>
<evidence type="ECO:0000256" key="1">
    <source>
        <dbReference type="ARBA" id="ARBA00006538"/>
    </source>
</evidence>
<dbReference type="Pfam" id="PF04775">
    <property type="entry name" value="Bile_Hydr_Trans"/>
    <property type="match status" value="1"/>
</dbReference>
<evidence type="ECO:0000259" key="3">
    <source>
        <dbReference type="Pfam" id="PF04775"/>
    </source>
</evidence>
<proteinExistence type="inferred from homology"/>
<evidence type="ECO:0000313" key="6">
    <source>
        <dbReference type="Proteomes" id="UP000461443"/>
    </source>
</evidence>
<feature type="active site" description="Charge relay system" evidence="2">
    <location>
        <position position="383"/>
    </location>
</feature>
<gene>
    <name evidence="5" type="ORF">GRH90_22365</name>
</gene>
<dbReference type="InterPro" id="IPR029058">
    <property type="entry name" value="AB_hydrolase_fold"/>
</dbReference>
<reference evidence="5 6" key="1">
    <citation type="submission" date="2019-12" db="EMBL/GenBank/DDBJ databases">
        <authorList>
            <person name="Lee S.D."/>
        </authorList>
    </citation>
    <scope>NUCLEOTIDE SEQUENCE [LARGE SCALE GENOMIC DNA]</scope>
    <source>
        <strain evidence="5 6">SAP-6</strain>
    </source>
</reference>
<dbReference type="InterPro" id="IPR014940">
    <property type="entry name" value="BAAT_C"/>
</dbReference>
<dbReference type="EMBL" id="WUBS01000019">
    <property type="protein sequence ID" value="NDL65482.1"/>
    <property type="molecule type" value="Genomic_DNA"/>
</dbReference>
<dbReference type="GO" id="GO:0006631">
    <property type="term" value="P:fatty acid metabolic process"/>
    <property type="evidence" value="ECO:0007669"/>
    <property type="project" value="TreeGrafter"/>
</dbReference>
<name>A0A845SQ46_9GAMM</name>
<dbReference type="InterPro" id="IPR042490">
    <property type="entry name" value="Thio_Ohase/BAAT_N"/>
</dbReference>
<dbReference type="PANTHER" id="PTHR10824:SF36">
    <property type="entry name" value="ACYL-COA THIOESTERASE 17-RELATED"/>
    <property type="match status" value="1"/>
</dbReference>
<sequence>MPVTLTVTPAVALVDEPRKIRLTGFLPGATVELEATSRSGDGAAWRSRAQFVAADDGTLDLRRDAPIAGDYQGVDGQGLLWSQRQVSAPTGGTGYPAVIAPVAVRLRATGRAAGADTGPVQVDTRLAQQFIADNVTYRQIDEAGLVGALYTPGTPGPHPVVIYLNGSGGGLNHQRAALWASRGYAALALGYFGAPGLPSHISATPLEYFAAALTWARERLRPRAGFVAVSGQSRGGELSLLLAATFPERVSAVIAYVPSSVIHGVLAAGRPGESRFAPCWVYQGKPLPIVWRDNEAAQRWRAIDRAAQPRRQAAAFVHAQQNADAVAAARIHVENMRCPVLVISGGDDGFWPSTDYCRHITEQLNDHAYPYPVKHLDYPAAGHGIATPYVPATLIDKPHAVSGIIMAAGGTPAANAHASEDSWRRSLAFLDKLTAK</sequence>
<comment type="similarity">
    <text evidence="1">Belongs to the C/M/P thioester hydrolase family.</text>
</comment>
<reference evidence="5 6" key="2">
    <citation type="submission" date="2020-02" db="EMBL/GenBank/DDBJ databases">
        <title>The new genus of Enterobacteriales.</title>
        <authorList>
            <person name="Kim I.S."/>
        </authorList>
    </citation>
    <scope>NUCLEOTIDE SEQUENCE [LARGE SCALE GENOMIC DNA]</scope>
    <source>
        <strain evidence="5 6">SAP-6</strain>
    </source>
</reference>
<feature type="domain" description="Acyl-CoA thioester hydrolase/bile acid-CoA amino acid N-acetyltransferase" evidence="3">
    <location>
        <begin position="15"/>
        <end position="142"/>
    </location>
</feature>
<dbReference type="Gene3D" id="3.40.50.1820">
    <property type="entry name" value="alpha/beta hydrolase"/>
    <property type="match status" value="1"/>
</dbReference>
<organism evidence="5 6">
    <name type="scientific">Acerihabitans arboris</name>
    <dbReference type="NCBI Taxonomy" id="2691583"/>
    <lineage>
        <taxon>Bacteria</taxon>
        <taxon>Pseudomonadati</taxon>
        <taxon>Pseudomonadota</taxon>
        <taxon>Gammaproteobacteria</taxon>
        <taxon>Enterobacterales</taxon>
        <taxon>Pectobacteriaceae</taxon>
        <taxon>Acerihabitans</taxon>
    </lineage>
</organism>